<dbReference type="InterPro" id="IPR042099">
    <property type="entry name" value="ANL_N_sf"/>
</dbReference>
<keyword evidence="3" id="KW-0547">Nucleotide-binding</keyword>
<evidence type="ECO:0000256" key="6">
    <source>
        <dbReference type="ARBA" id="ARBA00026121"/>
    </source>
</evidence>
<dbReference type="InterPro" id="IPR000873">
    <property type="entry name" value="AMP-dep_synth/lig_dom"/>
</dbReference>
<dbReference type="GO" id="GO:0005783">
    <property type="term" value="C:endoplasmic reticulum"/>
    <property type="evidence" value="ECO:0007669"/>
    <property type="project" value="TreeGrafter"/>
</dbReference>
<feature type="domain" description="AMP-dependent synthetase/ligase" evidence="8">
    <location>
        <begin position="157"/>
        <end position="570"/>
    </location>
</feature>
<evidence type="ECO:0000256" key="7">
    <source>
        <dbReference type="ARBA" id="ARBA00036813"/>
    </source>
</evidence>
<dbReference type="GO" id="GO:0035336">
    <property type="term" value="P:long-chain fatty-acyl-CoA metabolic process"/>
    <property type="evidence" value="ECO:0007669"/>
    <property type="project" value="TreeGrafter"/>
</dbReference>
<evidence type="ECO:0000256" key="1">
    <source>
        <dbReference type="ARBA" id="ARBA00006432"/>
    </source>
</evidence>
<evidence type="ECO:0000256" key="5">
    <source>
        <dbReference type="ARBA" id="ARBA00022840"/>
    </source>
</evidence>
<dbReference type="OMA" id="KIFQWAA"/>
<keyword evidence="4" id="KW-0276">Fatty acid metabolism</keyword>
<keyword evidence="5" id="KW-0067">ATP-binding</keyword>
<dbReference type="Proteomes" id="UP000694843">
    <property type="component" value="Unplaced"/>
</dbReference>
<dbReference type="SUPFAM" id="SSF56801">
    <property type="entry name" value="Acetyl-CoA synthetase-like"/>
    <property type="match status" value="1"/>
</dbReference>
<dbReference type="InterPro" id="IPR020845">
    <property type="entry name" value="AMP-binding_CS"/>
</dbReference>
<proteinExistence type="inferred from homology"/>
<dbReference type="Pfam" id="PF00501">
    <property type="entry name" value="AMP-binding"/>
    <property type="match status" value="1"/>
</dbReference>
<dbReference type="PANTHER" id="PTHR43272:SF83">
    <property type="entry name" value="ACYL-COA SYNTHETASE LONG-CHAIN, ISOFORM J"/>
    <property type="match status" value="1"/>
</dbReference>
<dbReference type="GO" id="GO:0030182">
    <property type="term" value="P:neuron differentiation"/>
    <property type="evidence" value="ECO:0007669"/>
    <property type="project" value="TreeGrafter"/>
</dbReference>
<dbReference type="KEGG" id="hazt:108678126"/>
<dbReference type="GO" id="GO:0005886">
    <property type="term" value="C:plasma membrane"/>
    <property type="evidence" value="ECO:0007669"/>
    <property type="project" value="TreeGrafter"/>
</dbReference>
<dbReference type="GO" id="GO:0005811">
    <property type="term" value="C:lipid droplet"/>
    <property type="evidence" value="ECO:0007669"/>
    <property type="project" value="TreeGrafter"/>
</dbReference>
<dbReference type="RefSeq" id="XP_018021962.1">
    <property type="nucleotide sequence ID" value="XM_018166473.2"/>
</dbReference>
<dbReference type="Gene3D" id="3.40.50.12780">
    <property type="entry name" value="N-terminal domain of ligase-like"/>
    <property type="match status" value="1"/>
</dbReference>
<sequence>MLGKTKLNLLRFTNILVFFFSIGKREELFENLAVEIVVKMGDVGVSVAIGLIKVGVFFYDVISYPVYAILQRPWQKRRAMNKDRAYTVPTSDDELCYRGIQPVTELQVEFKRNKITTLREALDYAFKKYAEKKALGTRKILSEFDEVQKNGKVFKKYDMGDYSWITYAELDEMSLWFGRGLRVLGHEPKENLIIFSETRYEWLVCAAGAFRQSVAMCTLYATLGDDAVVHGINETEVRHIVTSHDLLPKLRTILPLCPKVTRVIYFGDQLKPTDVTGYKEGVVFTSFNEILDKGKKADYAAIKDVPPAPSDPAIIMYTSGSTGNPKGVILSHQNLVESVLAYSIVMQVRPNDVYLAYLPLAHVLELMAETIMLLYGLPMGYSTPLTMTDRSTKVKRGTPGDVSVLKPTLMPAVPLILDRIYKGILEKVAAQGKFIEALFQYGLEYKNKWYRRGWGTPICNWFVFRKIRALMGGRVRLIAAGGAPLPPDTHDFIRSALGCPVLQGYGLTESCGCATLMDVEDLSTGRVGAPLSVCDIKIVNWEEGNYRSSDKPNPRGEVIIGGNNIALGYYKNPEQTAQDFYEMDGKRWFRTGDIGEIERDGCLKIIDRKKDLVKLQFGEYVSLGKVEAELKVSPLVENLCLYGDPSRNNTVAIVSPSVRALREVAAKLGLPNDASVETLCQDQGVKAAVLEDLAATAKKAKLMRFEIPTAVHLTPDLWTPDSGLVTAAFKLKRRAVESRYLDDIRRMYA</sequence>
<dbReference type="GO" id="GO:0090433">
    <property type="term" value="F:palmitoyl-CoA ligase activity"/>
    <property type="evidence" value="ECO:0007669"/>
    <property type="project" value="TreeGrafter"/>
</dbReference>
<evidence type="ECO:0000256" key="2">
    <source>
        <dbReference type="ARBA" id="ARBA00022598"/>
    </source>
</evidence>
<accession>A0A8B7P815</accession>
<gene>
    <name evidence="10" type="primary">LOC108678126</name>
</gene>
<name>A0A8B7P815_HYAAZ</name>
<dbReference type="PROSITE" id="PS00455">
    <property type="entry name" value="AMP_BINDING"/>
    <property type="match status" value="1"/>
</dbReference>
<evidence type="ECO:0000256" key="4">
    <source>
        <dbReference type="ARBA" id="ARBA00022832"/>
    </source>
</evidence>
<dbReference type="EC" id="6.2.1.3" evidence="6"/>
<dbReference type="GeneID" id="108678126"/>
<reference evidence="10" key="1">
    <citation type="submission" date="2025-08" db="UniProtKB">
        <authorList>
            <consortium name="RefSeq"/>
        </authorList>
    </citation>
    <scope>IDENTIFICATION</scope>
    <source>
        <tissue evidence="10">Whole organism</tissue>
    </source>
</reference>
<evidence type="ECO:0000313" key="9">
    <source>
        <dbReference type="Proteomes" id="UP000694843"/>
    </source>
</evidence>
<dbReference type="AlphaFoldDB" id="A0A8B7P815"/>
<comment type="similarity">
    <text evidence="1">Belongs to the ATP-dependent AMP-binding enzyme family.</text>
</comment>
<evidence type="ECO:0000313" key="10">
    <source>
        <dbReference type="RefSeq" id="XP_018021962.1"/>
    </source>
</evidence>
<keyword evidence="2 10" id="KW-0436">Ligase</keyword>
<evidence type="ECO:0000259" key="8">
    <source>
        <dbReference type="Pfam" id="PF00501"/>
    </source>
</evidence>
<evidence type="ECO:0000256" key="3">
    <source>
        <dbReference type="ARBA" id="ARBA00022741"/>
    </source>
</evidence>
<dbReference type="CTD" id="46068"/>
<keyword evidence="4" id="KW-0443">Lipid metabolism</keyword>
<organism evidence="9 10">
    <name type="scientific">Hyalella azteca</name>
    <name type="common">Amphipod</name>
    <dbReference type="NCBI Taxonomy" id="294128"/>
    <lineage>
        <taxon>Eukaryota</taxon>
        <taxon>Metazoa</taxon>
        <taxon>Ecdysozoa</taxon>
        <taxon>Arthropoda</taxon>
        <taxon>Crustacea</taxon>
        <taxon>Multicrustacea</taxon>
        <taxon>Malacostraca</taxon>
        <taxon>Eumalacostraca</taxon>
        <taxon>Peracarida</taxon>
        <taxon>Amphipoda</taxon>
        <taxon>Senticaudata</taxon>
        <taxon>Talitrida</taxon>
        <taxon>Talitroidea</taxon>
        <taxon>Hyalellidae</taxon>
        <taxon>Hyalella</taxon>
    </lineage>
</organism>
<keyword evidence="9" id="KW-1185">Reference proteome</keyword>
<dbReference type="GO" id="GO:0005524">
    <property type="term" value="F:ATP binding"/>
    <property type="evidence" value="ECO:0007669"/>
    <property type="project" value="UniProtKB-KW"/>
</dbReference>
<dbReference type="OrthoDB" id="1700726at2759"/>
<comment type="catalytic activity">
    <reaction evidence="7">
        <text>a long-chain fatty acid + ATP + CoA = a long-chain fatty acyl-CoA + AMP + diphosphate</text>
        <dbReference type="Rhea" id="RHEA:15421"/>
        <dbReference type="ChEBI" id="CHEBI:30616"/>
        <dbReference type="ChEBI" id="CHEBI:33019"/>
        <dbReference type="ChEBI" id="CHEBI:57287"/>
        <dbReference type="ChEBI" id="CHEBI:57560"/>
        <dbReference type="ChEBI" id="CHEBI:83139"/>
        <dbReference type="ChEBI" id="CHEBI:456215"/>
        <dbReference type="EC" id="6.2.1.3"/>
    </reaction>
</comment>
<dbReference type="PANTHER" id="PTHR43272">
    <property type="entry name" value="LONG-CHAIN-FATTY-ACID--COA LIGASE"/>
    <property type="match status" value="1"/>
</dbReference>
<protein>
    <recommendedName>
        <fullName evidence="6">long-chain-fatty-acid--CoA ligase</fullName>
        <ecNumber evidence="6">6.2.1.3</ecNumber>
    </recommendedName>
</protein>